<dbReference type="Pfam" id="PF19269">
    <property type="entry name" value="Anticodon_2"/>
    <property type="match status" value="1"/>
</dbReference>
<evidence type="ECO:0000256" key="1">
    <source>
        <dbReference type="ARBA" id="ARBA00022598"/>
    </source>
</evidence>
<sequence length="332" mass="37245">MPANKETLKHRKEHNLCPRDGKPNAPDRKMCKSCLVKFAVKTERYRQRKIDGGLCTNCGAEEPVGSSRLCRGCKDKSSTYMHDSHIKRYGTRKQSGQCTLCDNDAVVGKTACRPCLDNRASIKRAKHDKNQHDGQCSQCGGDLGNSTGKRCQTCIDKRNDWYQGSTTQTKDKARRDENREVVLKHYGGKCICCGENGPCFLAIDHIEGDGNTHRKAIGKYGSGFYKWLVDNDFPKEFQILCHNCNMGKRFNGGICPCGNCRESIENVERVFKIVNDLLKDKKQVTLKDVAQPLRVAITGTAISPSIIESMMLLGKESTIRRIQRCIDTTKTK</sequence>
<dbReference type="InterPro" id="IPR008925">
    <property type="entry name" value="aa_tRNA-synth_I_cd-bd_sf"/>
</dbReference>
<dbReference type="InterPro" id="IPR020751">
    <property type="entry name" value="aa-tRNA-synth_I_codon-bd_sub2"/>
</dbReference>
<dbReference type="GO" id="GO:0000049">
    <property type="term" value="F:tRNA binding"/>
    <property type="evidence" value="ECO:0007669"/>
    <property type="project" value="InterPro"/>
</dbReference>
<keyword evidence="2" id="KW-0547">Nucleotide-binding</keyword>
<evidence type="ECO:0000259" key="7">
    <source>
        <dbReference type="Pfam" id="PF19269"/>
    </source>
</evidence>
<comment type="caution">
    <text evidence="8">The sequence shown here is derived from an EMBL/GenBank/DDBJ whole genome shotgun (WGS) entry which is preliminary data.</text>
</comment>
<gene>
    <name evidence="8" type="ORF">LCGC14_0426450</name>
</gene>
<dbReference type="GO" id="GO:0004812">
    <property type="term" value="F:aminoacyl-tRNA ligase activity"/>
    <property type="evidence" value="ECO:0007669"/>
    <property type="project" value="UniProtKB-KW"/>
</dbReference>
<accession>A0A0F9T7E7</accession>
<evidence type="ECO:0000256" key="5">
    <source>
        <dbReference type="ARBA" id="ARBA00023146"/>
    </source>
</evidence>
<proteinExistence type="predicted"/>
<dbReference type="AlphaFoldDB" id="A0A0F9T7E7"/>
<name>A0A0F9T7E7_9ZZZZ</name>
<dbReference type="EMBL" id="LAZR01000395">
    <property type="protein sequence ID" value="KKN70862.1"/>
    <property type="molecule type" value="Genomic_DNA"/>
</dbReference>
<protein>
    <recommendedName>
        <fullName evidence="7">Aminoacyl-tRNA synthetase class I anticodon-binding domain-containing protein</fullName>
    </recommendedName>
</protein>
<evidence type="ECO:0000256" key="2">
    <source>
        <dbReference type="ARBA" id="ARBA00022741"/>
    </source>
</evidence>
<evidence type="ECO:0000256" key="6">
    <source>
        <dbReference type="SAM" id="MobiDB-lite"/>
    </source>
</evidence>
<dbReference type="GO" id="GO:0006412">
    <property type="term" value="P:translation"/>
    <property type="evidence" value="ECO:0007669"/>
    <property type="project" value="UniProtKB-KW"/>
</dbReference>
<organism evidence="8">
    <name type="scientific">marine sediment metagenome</name>
    <dbReference type="NCBI Taxonomy" id="412755"/>
    <lineage>
        <taxon>unclassified sequences</taxon>
        <taxon>metagenomes</taxon>
        <taxon>ecological metagenomes</taxon>
    </lineage>
</organism>
<keyword evidence="4" id="KW-0648">Protein biosynthesis</keyword>
<reference evidence="8" key="1">
    <citation type="journal article" date="2015" name="Nature">
        <title>Complex archaea that bridge the gap between prokaryotes and eukaryotes.</title>
        <authorList>
            <person name="Spang A."/>
            <person name="Saw J.H."/>
            <person name="Jorgensen S.L."/>
            <person name="Zaremba-Niedzwiedzka K."/>
            <person name="Martijn J."/>
            <person name="Lind A.E."/>
            <person name="van Eijk R."/>
            <person name="Schleper C."/>
            <person name="Guy L."/>
            <person name="Ettema T.J."/>
        </authorList>
    </citation>
    <scope>NUCLEOTIDE SEQUENCE</scope>
</reference>
<evidence type="ECO:0000313" key="8">
    <source>
        <dbReference type="EMBL" id="KKN70862.1"/>
    </source>
</evidence>
<dbReference type="InterPro" id="IPR045462">
    <property type="entry name" value="aa-tRNA-synth_I_cd-bd"/>
</dbReference>
<feature type="domain" description="Aminoacyl-tRNA synthetase class I anticodon-binding" evidence="7">
    <location>
        <begin position="267"/>
        <end position="326"/>
    </location>
</feature>
<dbReference type="SUPFAM" id="SSF48163">
    <property type="entry name" value="An anticodon-binding domain of class I aminoacyl-tRNA synthetases"/>
    <property type="match status" value="1"/>
</dbReference>
<evidence type="ECO:0000256" key="4">
    <source>
        <dbReference type="ARBA" id="ARBA00022917"/>
    </source>
</evidence>
<keyword evidence="1" id="KW-0436">Ligase</keyword>
<dbReference type="GO" id="GO:0005524">
    <property type="term" value="F:ATP binding"/>
    <property type="evidence" value="ECO:0007669"/>
    <property type="project" value="UniProtKB-KW"/>
</dbReference>
<keyword evidence="5" id="KW-0030">Aminoacyl-tRNA synthetase</keyword>
<feature type="region of interest" description="Disordered" evidence="6">
    <location>
        <begin position="1"/>
        <end position="21"/>
    </location>
</feature>
<evidence type="ECO:0000256" key="3">
    <source>
        <dbReference type="ARBA" id="ARBA00022840"/>
    </source>
</evidence>
<keyword evidence="3" id="KW-0067">ATP-binding</keyword>
<dbReference type="Gene3D" id="1.10.10.350">
    <property type="match status" value="1"/>
</dbReference>